<dbReference type="Proteomes" id="UP000179242">
    <property type="component" value="Unassembled WGS sequence"/>
</dbReference>
<evidence type="ECO:0000313" key="2">
    <source>
        <dbReference type="EMBL" id="OGC39459.1"/>
    </source>
</evidence>
<dbReference type="GO" id="GO:0016758">
    <property type="term" value="F:hexosyltransferase activity"/>
    <property type="evidence" value="ECO:0007669"/>
    <property type="project" value="UniProtKB-ARBA"/>
</dbReference>
<dbReference type="EMBL" id="MEUJ01000008">
    <property type="protein sequence ID" value="OGC39459.1"/>
    <property type="molecule type" value="Genomic_DNA"/>
</dbReference>
<dbReference type="Pfam" id="PF00535">
    <property type="entry name" value="Glycos_transf_2"/>
    <property type="match status" value="1"/>
</dbReference>
<name>A0A1F4U3K3_UNCSA</name>
<dbReference type="PANTHER" id="PTHR22916:SF3">
    <property type="entry name" value="UDP-GLCNAC:BETAGAL BETA-1,3-N-ACETYLGLUCOSAMINYLTRANSFERASE-LIKE PROTEIN 1"/>
    <property type="match status" value="1"/>
</dbReference>
<evidence type="ECO:0000313" key="3">
    <source>
        <dbReference type="Proteomes" id="UP000179242"/>
    </source>
</evidence>
<protein>
    <recommendedName>
        <fullName evidence="1">Glycosyltransferase 2-like domain-containing protein</fullName>
    </recommendedName>
</protein>
<proteinExistence type="predicted"/>
<feature type="domain" description="Glycosyltransferase 2-like" evidence="1">
    <location>
        <begin position="6"/>
        <end position="125"/>
    </location>
</feature>
<dbReference type="InterPro" id="IPR001173">
    <property type="entry name" value="Glyco_trans_2-like"/>
</dbReference>
<dbReference type="InterPro" id="IPR029044">
    <property type="entry name" value="Nucleotide-diphossugar_trans"/>
</dbReference>
<reference evidence="2 3" key="1">
    <citation type="journal article" date="2016" name="Nat. Commun.">
        <title>Thousands of microbial genomes shed light on interconnected biogeochemical processes in an aquifer system.</title>
        <authorList>
            <person name="Anantharaman K."/>
            <person name="Brown C.T."/>
            <person name="Hug L.A."/>
            <person name="Sharon I."/>
            <person name="Castelle C.J."/>
            <person name="Probst A.J."/>
            <person name="Thomas B.C."/>
            <person name="Singh A."/>
            <person name="Wilkins M.J."/>
            <person name="Karaoz U."/>
            <person name="Brodie E.L."/>
            <person name="Williams K.H."/>
            <person name="Hubbard S.S."/>
            <person name="Banfield J.F."/>
        </authorList>
    </citation>
    <scope>NUCLEOTIDE SEQUENCE [LARGE SCALE GENOMIC DNA]</scope>
</reference>
<dbReference type="SUPFAM" id="SSF53448">
    <property type="entry name" value="Nucleotide-diphospho-sugar transferases"/>
    <property type="match status" value="1"/>
</dbReference>
<sequence>MIPKVSVVIATHNHAHFLPECLASVKAQTYQNYEVIVVNNGSIDNTEEVVRNLAWDKLRYHYQSDTGSVAGPRNTGIKLAEGDYVAFLDSDDIWHEDKLEKVMRVFMEKPEIDILSHDVSIFEKGKSDLNIVDRVGPLSENMFRQLLTVGNCLNGSATVVAKRVFAKIGGFDESKDFVHAEDYEAWLRIAYHGYNFYFINETLGKWRMHESNLSNDFGLVCKNWINVLNKYYKKFNVRNPIDRIILRNKSLSGVHFITAAKHHSQKKYIQFLVSLAKSFLLSPVHFFKMIYARRIEKRSGIIGNCVQK</sequence>
<organism evidence="2 3">
    <name type="scientific">candidate division WOR-1 bacterium RIFOXYC2_FULL_46_14</name>
    <dbReference type="NCBI Taxonomy" id="1802587"/>
    <lineage>
        <taxon>Bacteria</taxon>
        <taxon>Bacillati</taxon>
        <taxon>Saganbacteria</taxon>
    </lineage>
</organism>
<comment type="caution">
    <text evidence="2">The sequence shown here is derived from an EMBL/GenBank/DDBJ whole genome shotgun (WGS) entry which is preliminary data.</text>
</comment>
<dbReference type="AlphaFoldDB" id="A0A1F4U3K3"/>
<accession>A0A1F4U3K3</accession>
<dbReference type="PANTHER" id="PTHR22916">
    <property type="entry name" value="GLYCOSYLTRANSFERASE"/>
    <property type="match status" value="1"/>
</dbReference>
<evidence type="ECO:0000259" key="1">
    <source>
        <dbReference type="Pfam" id="PF00535"/>
    </source>
</evidence>
<gene>
    <name evidence="2" type="ORF">A2438_07855</name>
</gene>
<dbReference type="Gene3D" id="3.90.550.10">
    <property type="entry name" value="Spore Coat Polysaccharide Biosynthesis Protein SpsA, Chain A"/>
    <property type="match status" value="1"/>
</dbReference>